<dbReference type="Gene3D" id="3.30.70.100">
    <property type="match status" value="1"/>
</dbReference>
<dbReference type="AlphaFoldDB" id="A0A917EY55"/>
<reference evidence="2 3" key="1">
    <citation type="journal article" date="2014" name="Int. J. Syst. Evol. Microbiol.">
        <title>Complete genome sequence of Corynebacterium casei LMG S-19264T (=DSM 44701T), isolated from a smear-ripened cheese.</title>
        <authorList>
            <consortium name="US DOE Joint Genome Institute (JGI-PGF)"/>
            <person name="Walter F."/>
            <person name="Albersmeier A."/>
            <person name="Kalinowski J."/>
            <person name="Ruckert C."/>
        </authorList>
    </citation>
    <scope>NUCLEOTIDE SEQUENCE [LARGE SCALE GENOMIC DNA]</scope>
    <source>
        <strain evidence="2 3">CGMCC 1.12976</strain>
    </source>
</reference>
<dbReference type="SUPFAM" id="SSF54909">
    <property type="entry name" value="Dimeric alpha+beta barrel"/>
    <property type="match status" value="1"/>
</dbReference>
<dbReference type="GO" id="GO:0016491">
    <property type="term" value="F:oxidoreductase activity"/>
    <property type="evidence" value="ECO:0007669"/>
    <property type="project" value="InterPro"/>
</dbReference>
<evidence type="ECO:0000313" key="2">
    <source>
        <dbReference type="EMBL" id="GGF23353.1"/>
    </source>
</evidence>
<name>A0A917EY55_9MICO</name>
<gene>
    <name evidence="2" type="ORF">GCM10011399_16160</name>
</gene>
<evidence type="ECO:0000313" key="3">
    <source>
        <dbReference type="Proteomes" id="UP000598775"/>
    </source>
</evidence>
<accession>A0A917EY55</accession>
<dbReference type="Proteomes" id="UP000598775">
    <property type="component" value="Unassembled WGS sequence"/>
</dbReference>
<dbReference type="RefSeq" id="WP_188676614.1">
    <property type="nucleotide sequence ID" value="NZ_BMGP01000003.1"/>
</dbReference>
<dbReference type="Pfam" id="PF07110">
    <property type="entry name" value="EthD"/>
    <property type="match status" value="1"/>
</dbReference>
<dbReference type="InterPro" id="IPR009799">
    <property type="entry name" value="EthD_dom"/>
</dbReference>
<keyword evidence="3" id="KW-1185">Reference proteome</keyword>
<proteinExistence type="predicted"/>
<dbReference type="EMBL" id="BMGP01000003">
    <property type="protein sequence ID" value="GGF23353.1"/>
    <property type="molecule type" value="Genomic_DNA"/>
</dbReference>
<organism evidence="2 3">
    <name type="scientific">Subtercola lobariae</name>
    <dbReference type="NCBI Taxonomy" id="1588641"/>
    <lineage>
        <taxon>Bacteria</taxon>
        <taxon>Bacillati</taxon>
        <taxon>Actinomycetota</taxon>
        <taxon>Actinomycetes</taxon>
        <taxon>Micrococcales</taxon>
        <taxon>Microbacteriaceae</taxon>
        <taxon>Subtercola</taxon>
    </lineage>
</organism>
<evidence type="ECO:0000259" key="1">
    <source>
        <dbReference type="Pfam" id="PF07110"/>
    </source>
</evidence>
<comment type="caution">
    <text evidence="2">The sequence shown here is derived from an EMBL/GenBank/DDBJ whole genome shotgun (WGS) entry which is preliminary data.</text>
</comment>
<sequence length="104" mass="11569">MVKCIFTVSFRSDLDQGAALRHWREVHAPLITQVAGVTRFTQNIASQQLAPAWDGVAEIWFESAASYEEAVKSPEWNVVLADCPKFMDMSKLGAAVVDEVMILQ</sequence>
<protein>
    <recommendedName>
        <fullName evidence="1">EthD domain-containing protein</fullName>
    </recommendedName>
</protein>
<dbReference type="NCBIfam" id="TIGR02118">
    <property type="entry name" value="EthD family reductase"/>
    <property type="match status" value="1"/>
</dbReference>
<feature type="domain" description="EthD" evidence="1">
    <location>
        <begin position="13"/>
        <end position="90"/>
    </location>
</feature>
<dbReference type="InterPro" id="IPR011008">
    <property type="entry name" value="Dimeric_a/b-barrel"/>
</dbReference>